<dbReference type="GO" id="GO:0006508">
    <property type="term" value="P:proteolysis"/>
    <property type="evidence" value="ECO:0007669"/>
    <property type="project" value="InterPro"/>
</dbReference>
<dbReference type="AlphaFoldDB" id="A0A7S1AVT4"/>
<comment type="similarity">
    <text evidence="1">Belongs to the peptidase C1 family.</text>
</comment>
<keyword evidence="3" id="KW-0732">Signal</keyword>
<feature type="domain" description="Peptidase C1A papain C-terminal" evidence="4">
    <location>
        <begin position="79"/>
        <end position="223"/>
    </location>
</feature>
<dbReference type="PROSITE" id="PS00139">
    <property type="entry name" value="THIOL_PROTEASE_CYS"/>
    <property type="match status" value="1"/>
</dbReference>
<evidence type="ECO:0000256" key="1">
    <source>
        <dbReference type="ARBA" id="ARBA00008455"/>
    </source>
</evidence>
<organism evidence="5">
    <name type="scientific">Noctiluca scintillans</name>
    <name type="common">Sea sparkle</name>
    <name type="synonym">Red tide dinoflagellate</name>
    <dbReference type="NCBI Taxonomy" id="2966"/>
    <lineage>
        <taxon>Eukaryota</taxon>
        <taxon>Sar</taxon>
        <taxon>Alveolata</taxon>
        <taxon>Dinophyceae</taxon>
        <taxon>Noctilucales</taxon>
        <taxon>Noctilucaceae</taxon>
        <taxon>Noctiluca</taxon>
    </lineage>
</organism>
<evidence type="ECO:0000259" key="4">
    <source>
        <dbReference type="SMART" id="SM00645"/>
    </source>
</evidence>
<dbReference type="Gene3D" id="3.90.70.10">
    <property type="entry name" value="Cysteine proteinases"/>
    <property type="match status" value="1"/>
</dbReference>
<dbReference type="InterPro" id="IPR013128">
    <property type="entry name" value="Peptidase_C1A"/>
</dbReference>
<dbReference type="InterPro" id="IPR038765">
    <property type="entry name" value="Papain-like_cys_pep_sf"/>
</dbReference>
<dbReference type="EMBL" id="HBFQ01056251">
    <property type="protein sequence ID" value="CAD8865536.1"/>
    <property type="molecule type" value="Transcribed_RNA"/>
</dbReference>
<feature type="signal peptide" evidence="3">
    <location>
        <begin position="1"/>
        <end position="17"/>
    </location>
</feature>
<dbReference type="Pfam" id="PF00112">
    <property type="entry name" value="Peptidase_C1"/>
    <property type="match status" value="1"/>
</dbReference>
<feature type="chain" id="PRO_5031276901" description="Peptidase C1A papain C-terminal domain-containing protein" evidence="3">
    <location>
        <begin position="18"/>
        <end position="224"/>
    </location>
</feature>
<evidence type="ECO:0000313" key="5">
    <source>
        <dbReference type="EMBL" id="CAD8865536.1"/>
    </source>
</evidence>
<accession>A0A7S1AVT4</accession>
<protein>
    <recommendedName>
        <fullName evidence="4">Peptidase C1A papain C-terminal domain-containing protein</fullName>
    </recommendedName>
</protein>
<proteinExistence type="inferred from homology"/>
<dbReference type="InterPro" id="IPR000668">
    <property type="entry name" value="Peptidase_C1A_C"/>
</dbReference>
<keyword evidence="2" id="KW-0865">Zymogen</keyword>
<evidence type="ECO:0000256" key="2">
    <source>
        <dbReference type="ARBA" id="ARBA00023145"/>
    </source>
</evidence>
<dbReference type="GO" id="GO:0008234">
    <property type="term" value="F:cysteine-type peptidase activity"/>
    <property type="evidence" value="ECO:0007669"/>
    <property type="project" value="InterPro"/>
</dbReference>
<dbReference type="PANTHER" id="PTHR12411">
    <property type="entry name" value="CYSTEINE PROTEASE FAMILY C1-RELATED"/>
    <property type="match status" value="1"/>
</dbReference>
<sequence>MALRISSGFALVGAVAGTSFEEMVSTVNSQGASWKAAVPTRFGSYDDVKMLCGTIMRGNETFKEMDYAKTNDQQWNGIVPDSFDVRTAWPQCSSVSGHIRDQSSCGSCWAFGSTEAFNDRRCIATGDTTLMSVEDTTANCGFFSCLSMGCNGGQPGQAWQWFKNTGVVTGGDYTDIGSGTTCGPYSLAPCAHHVAPSTEYPVCPSSEYSTPSLSACSESSYSKS</sequence>
<evidence type="ECO:0000256" key="3">
    <source>
        <dbReference type="SAM" id="SignalP"/>
    </source>
</evidence>
<dbReference type="SMART" id="SM00645">
    <property type="entry name" value="Pept_C1"/>
    <property type="match status" value="1"/>
</dbReference>
<gene>
    <name evidence="5" type="ORF">NSCI0253_LOCUS39891</name>
</gene>
<name>A0A7S1AVT4_NOCSC</name>
<dbReference type="InterPro" id="IPR000169">
    <property type="entry name" value="Pept_cys_AS"/>
</dbReference>
<dbReference type="SUPFAM" id="SSF54001">
    <property type="entry name" value="Cysteine proteinases"/>
    <property type="match status" value="1"/>
</dbReference>
<reference evidence="5" key="1">
    <citation type="submission" date="2021-01" db="EMBL/GenBank/DDBJ databases">
        <authorList>
            <person name="Corre E."/>
            <person name="Pelletier E."/>
            <person name="Niang G."/>
            <person name="Scheremetjew M."/>
            <person name="Finn R."/>
            <person name="Kale V."/>
            <person name="Holt S."/>
            <person name="Cochrane G."/>
            <person name="Meng A."/>
            <person name="Brown T."/>
            <person name="Cohen L."/>
        </authorList>
    </citation>
    <scope>NUCLEOTIDE SEQUENCE</scope>
</reference>